<dbReference type="RefSeq" id="WP_012996830.1">
    <property type="nucleotide sequence ID" value="NC_013922.1"/>
</dbReference>
<dbReference type="PaxDb" id="547559-Nmag_3387"/>
<gene>
    <name evidence="2" type="ordered locus">Nmag_3387</name>
</gene>
<evidence type="ECO:0000313" key="3">
    <source>
        <dbReference type="Proteomes" id="UP000001879"/>
    </source>
</evidence>
<dbReference type="KEGG" id="nmg:Nmag_3387"/>
<feature type="region of interest" description="Disordered" evidence="1">
    <location>
        <begin position="290"/>
        <end position="341"/>
    </location>
</feature>
<feature type="region of interest" description="Disordered" evidence="1">
    <location>
        <begin position="60"/>
        <end position="80"/>
    </location>
</feature>
<protein>
    <recommendedName>
        <fullName evidence="4">PGF-CTERM sorting domain-containing protein</fullName>
    </recommendedName>
</protein>
<dbReference type="OrthoDB" id="170617at2157"/>
<dbReference type="Proteomes" id="UP000001879">
    <property type="component" value="Chromosome"/>
</dbReference>
<reference evidence="2 3" key="2">
    <citation type="journal article" date="2012" name="BMC Genomics">
        <title>A comparative genomics perspective on the genetic content of the alkaliphilic haloarchaeon Natrialba magadii ATCC 43099T.</title>
        <authorList>
            <person name="Siddaramappa S."/>
            <person name="Challacombe J.F."/>
            <person name="Decastro R.E."/>
            <person name="Pfeiffer F."/>
            <person name="Sastre D.E."/>
            <person name="Gimenez M.I."/>
            <person name="Paggi R.A."/>
            <person name="Detter J.C."/>
            <person name="Davenport K.W."/>
            <person name="Goodwin L.A."/>
            <person name="Kyrpides N."/>
            <person name="Tapia R."/>
            <person name="Pitluck S."/>
            <person name="Lucas S."/>
            <person name="Woyke T."/>
            <person name="Maupin-Furlow J.A."/>
        </authorList>
    </citation>
    <scope>NUCLEOTIDE SEQUENCE [LARGE SCALE GENOMIC DNA]</scope>
    <source>
        <strain evidence="3">ATCC 43099 / DSM 3394 / CCM 3739 / CIP 104546 / IAM 13178 / JCM 8861 / NBRC 102185 / NCIMB 2190 / MS3</strain>
    </source>
</reference>
<dbReference type="EMBL" id="CP001932">
    <property type="protein sequence ID" value="ADD06937.1"/>
    <property type="molecule type" value="Genomic_DNA"/>
</dbReference>
<dbReference type="GeneID" id="8826253"/>
<name>D3ST70_NATMM</name>
<dbReference type="eggNOG" id="arCOG10803">
    <property type="taxonomic scope" value="Archaea"/>
</dbReference>
<evidence type="ECO:0008006" key="4">
    <source>
        <dbReference type="Google" id="ProtNLM"/>
    </source>
</evidence>
<dbReference type="HOGENOM" id="CLU_887406_0_0_2"/>
<keyword evidence="3" id="KW-1185">Reference proteome</keyword>
<accession>D3ST70</accession>
<sequence length="362" mass="38613">MTPPDRRQSSHPTRSRRSRFASLHSIAFVALVLLIGVVVALSVGAVGGASASASAIASASASEETGQPVPAVQESESDDETVYVSEEAVVEPVPEEGDPYFEMEDPDGEWISYTNPRDEYRMPYLGDASGKMCVTLLNEAGQPVEGTSVPGTTVTVPTGESLSWHDDVDPFVVEYPLSEHYNRPLDADQFGTSADLPQGDGYLDSHCIEWHGLPEDETVEYGEAQIEGPHADQIDLVGYIEQPHESWETDIDPLESAVSYEEAGGGWTYHPDGSHGQVVVVLQLDGDADIPVDQDEELGDEAVDTDGERDENPDDGADDSTNDDSSESNGTDDGATDTVPGFGVLPVLAALGALLIAALRRP</sequence>
<reference evidence="3" key="1">
    <citation type="submission" date="2010-02" db="EMBL/GenBank/DDBJ databases">
        <title>Complete sequence of chromosome of Natrialba magadii ATCC 43099.</title>
        <authorList>
            <consortium name="US DOE Joint Genome Institute"/>
            <person name="Lucas S."/>
            <person name="Copeland A."/>
            <person name="Lapidus A."/>
            <person name="Cheng J.-F."/>
            <person name="Bruce D."/>
            <person name="Goodwin L."/>
            <person name="Pitluck S."/>
            <person name="Davenport K."/>
            <person name="Saunders E."/>
            <person name="Detter J.C."/>
            <person name="Han C."/>
            <person name="Tapia R."/>
            <person name="Land M."/>
            <person name="Hauser L."/>
            <person name="Kyrpides N."/>
            <person name="Mikhailova N."/>
            <person name="De Castro R.E."/>
            <person name="Maupin-Furlow J.A."/>
            <person name="Woyke T."/>
        </authorList>
    </citation>
    <scope>NUCLEOTIDE SEQUENCE [LARGE SCALE GENOMIC DNA]</scope>
    <source>
        <strain evidence="3">ATCC 43099 / DSM 3394 / CCM 3739 / CIP 104546 / IAM 13178 / JCM 8861 / NBRC 102185 / NCIMB 2190 / MS3</strain>
    </source>
</reference>
<dbReference type="AlphaFoldDB" id="D3ST70"/>
<proteinExistence type="predicted"/>
<evidence type="ECO:0000313" key="2">
    <source>
        <dbReference type="EMBL" id="ADD06937.1"/>
    </source>
</evidence>
<organism evidence="2 3">
    <name type="scientific">Natrialba magadii (strain ATCC 43099 / DSM 3394 / CCM 3739 / CIP 104546 / IAM 13178 / JCM 8861 / NBRC 102185 / NCIMB 2190 / MS3)</name>
    <name type="common">Natronobacterium magadii</name>
    <dbReference type="NCBI Taxonomy" id="547559"/>
    <lineage>
        <taxon>Archaea</taxon>
        <taxon>Methanobacteriati</taxon>
        <taxon>Methanobacteriota</taxon>
        <taxon>Stenosarchaea group</taxon>
        <taxon>Halobacteria</taxon>
        <taxon>Halobacteriales</taxon>
        <taxon>Natrialbaceae</taxon>
        <taxon>Natrialba</taxon>
    </lineage>
</organism>
<evidence type="ECO:0000256" key="1">
    <source>
        <dbReference type="SAM" id="MobiDB-lite"/>
    </source>
</evidence>
<feature type="compositionally biased region" description="Acidic residues" evidence="1">
    <location>
        <begin position="290"/>
        <end position="326"/>
    </location>
</feature>